<protein>
    <submittedName>
        <fullName evidence="1">Gliding motility-associated-like protein</fullName>
    </submittedName>
</protein>
<evidence type="ECO:0000313" key="1">
    <source>
        <dbReference type="EMBL" id="PWJ53590.1"/>
    </source>
</evidence>
<accession>A0A316A9B9</accession>
<dbReference type="AlphaFoldDB" id="A0A316A9B9"/>
<dbReference type="OrthoDB" id="1490014at2"/>
<organism evidence="1 2">
    <name type="scientific">Dyadobacter jejuensis</name>
    <dbReference type="NCBI Taxonomy" id="1082580"/>
    <lineage>
        <taxon>Bacteria</taxon>
        <taxon>Pseudomonadati</taxon>
        <taxon>Bacteroidota</taxon>
        <taxon>Cytophagia</taxon>
        <taxon>Cytophagales</taxon>
        <taxon>Spirosomataceae</taxon>
        <taxon>Dyadobacter</taxon>
    </lineage>
</organism>
<sequence length="404" mass="45357">MEINQDFPCAEENDAVTLTAPDGFEKYLWNTGERSKTISVLHKTGERYFVNLTPFSSLSENCDLRLDYTIPSGLGTYINKVSICEGETYAVGDSVYRNTGVYLNRLSRPGQCDSLITTELTIIKLPETYKKITICEGDSLHVGNSTYQENGLYFNRIHQPDRCDSLVTTELTVTPLSRYTQELYICEGESIVVGNSTYKKSGTYINRLSRPNQCDSIVTTHLTVIYLKVAIPTSEQILFGDDLHVKPQIISNDTYTSLWSPNDGLNCYNCDSVLISPTASNTYTLLVQSKLSSCTATAAINIEVVPMCQLFTPDIFTPNQDSVNEIFFPIGGSCIRQILQFTIYNRWGEVIYVARNFPPSEASFGWTGHVKGKPASPGTYNYRIEFEYINTLRQLKSGDFLLVR</sequence>
<dbReference type="EMBL" id="QGDT01000022">
    <property type="protein sequence ID" value="PWJ53590.1"/>
    <property type="molecule type" value="Genomic_DNA"/>
</dbReference>
<name>A0A316A9B9_9BACT</name>
<dbReference type="NCBIfam" id="TIGR04131">
    <property type="entry name" value="Bac_Flav_CTERM"/>
    <property type="match status" value="1"/>
</dbReference>
<gene>
    <name evidence="1" type="ORF">CLV98_12216</name>
</gene>
<dbReference type="Proteomes" id="UP000245880">
    <property type="component" value="Unassembled WGS sequence"/>
</dbReference>
<dbReference type="RefSeq" id="WP_109678151.1">
    <property type="nucleotide sequence ID" value="NZ_QGDT01000022.1"/>
</dbReference>
<proteinExistence type="predicted"/>
<dbReference type="Pfam" id="PF13585">
    <property type="entry name" value="CHU_C"/>
    <property type="match status" value="1"/>
</dbReference>
<comment type="caution">
    <text evidence="1">The sequence shown here is derived from an EMBL/GenBank/DDBJ whole genome shotgun (WGS) entry which is preliminary data.</text>
</comment>
<dbReference type="InterPro" id="IPR026341">
    <property type="entry name" value="T9SS_type_B"/>
</dbReference>
<evidence type="ECO:0000313" key="2">
    <source>
        <dbReference type="Proteomes" id="UP000245880"/>
    </source>
</evidence>
<reference evidence="1 2" key="1">
    <citation type="submission" date="2018-03" db="EMBL/GenBank/DDBJ databases">
        <title>Genomic Encyclopedia of Archaeal and Bacterial Type Strains, Phase II (KMG-II): from individual species to whole genera.</title>
        <authorList>
            <person name="Goeker M."/>
        </authorList>
    </citation>
    <scope>NUCLEOTIDE SEQUENCE [LARGE SCALE GENOMIC DNA]</scope>
    <source>
        <strain evidence="1 2">DSM 100346</strain>
    </source>
</reference>
<keyword evidence="2" id="KW-1185">Reference proteome</keyword>